<comment type="caution">
    <text evidence="2">The sequence shown here is derived from an EMBL/GenBank/DDBJ whole genome shotgun (WGS) entry which is preliminary data.</text>
</comment>
<feature type="transmembrane region" description="Helical" evidence="1">
    <location>
        <begin position="331"/>
        <end position="354"/>
    </location>
</feature>
<keyword evidence="1" id="KW-0812">Transmembrane</keyword>
<dbReference type="Proteomes" id="UP001523565">
    <property type="component" value="Unassembled WGS sequence"/>
</dbReference>
<protein>
    <submittedName>
        <fullName evidence="2">Uncharacterized protein</fullName>
    </submittedName>
</protein>
<feature type="transmembrane region" description="Helical" evidence="1">
    <location>
        <begin position="271"/>
        <end position="289"/>
    </location>
</feature>
<sequence length="360" mass="41243">MQKKIYKKWQIKKLVTWFLGIILCGGIFLQYTTWTLYQDKVAEDKYWRGALLESPVDEEKAIALSQSATKVTVGTCVESLKEINMKNSYYRVAFKVWFKWRGDKSLDLANNFHVYNGTISKMEIITDETVNGVNYQLCSVDVNVFKNFWTKRFPLESHQLRFYIEPSYTIDEVVFEGDIENCEINSSVSIAGYELKRFANGVHTNEYESTYGMPDQEKGSYTSEFMTQMELNRSGFGLYLKCFIALFGTSLWVFIMVILCTYHRIDPLSMIPAALFGTVSNIMIGANLLPDALEIGLLEYVNAWGILTILCGALIIININRIRTKYNDNKFAALFGRILSMLLIFIVILGHIVMPIAAYL</sequence>
<keyword evidence="3" id="KW-1185">Reference proteome</keyword>
<name>A0ABT1EL91_9FIRM</name>
<organism evidence="2 3">
    <name type="scientific">Ohessyouella blattaphilus</name>
    <dbReference type="NCBI Taxonomy" id="2949333"/>
    <lineage>
        <taxon>Bacteria</taxon>
        <taxon>Bacillati</taxon>
        <taxon>Bacillota</taxon>
        <taxon>Clostridia</taxon>
        <taxon>Lachnospirales</taxon>
        <taxon>Lachnospiraceae</taxon>
        <taxon>Ohessyouella</taxon>
    </lineage>
</organism>
<dbReference type="EMBL" id="JAMZFV010000013">
    <property type="protein sequence ID" value="MCP1110446.1"/>
    <property type="molecule type" value="Genomic_DNA"/>
</dbReference>
<dbReference type="RefSeq" id="WP_262069326.1">
    <property type="nucleotide sequence ID" value="NZ_JAMXOC010000013.1"/>
</dbReference>
<evidence type="ECO:0000313" key="3">
    <source>
        <dbReference type="Proteomes" id="UP001523565"/>
    </source>
</evidence>
<evidence type="ECO:0000313" key="2">
    <source>
        <dbReference type="EMBL" id="MCP1110446.1"/>
    </source>
</evidence>
<proteinExistence type="predicted"/>
<accession>A0ABT1EL91</accession>
<reference evidence="2 3" key="1">
    <citation type="journal article" date="2022" name="Genome Biol. Evol.">
        <title>Host diet, physiology and behaviors set the stage for Lachnospiraceae cladogenesis.</title>
        <authorList>
            <person name="Vera-Ponce De Leon A."/>
            <person name="Schneider M."/>
            <person name="Jahnes B.C."/>
            <person name="Sadowski V."/>
            <person name="Camuy-Velez L.A."/>
            <person name="Duan J."/>
            <person name="Sabree Z.L."/>
        </authorList>
    </citation>
    <scope>NUCLEOTIDE SEQUENCE [LARGE SCALE GENOMIC DNA]</scope>
    <source>
        <strain evidence="2 3">PAL227</strain>
    </source>
</reference>
<keyword evidence="1" id="KW-1133">Transmembrane helix</keyword>
<feature type="transmembrane region" description="Helical" evidence="1">
    <location>
        <begin position="301"/>
        <end position="319"/>
    </location>
</feature>
<gene>
    <name evidence="2" type="ORF">NK118_09315</name>
</gene>
<keyword evidence="1" id="KW-0472">Membrane</keyword>
<feature type="transmembrane region" description="Helical" evidence="1">
    <location>
        <begin position="236"/>
        <end position="259"/>
    </location>
</feature>
<evidence type="ECO:0000256" key="1">
    <source>
        <dbReference type="SAM" id="Phobius"/>
    </source>
</evidence>